<feature type="compositionally biased region" description="Basic and acidic residues" evidence="1">
    <location>
        <begin position="21"/>
        <end position="35"/>
    </location>
</feature>
<dbReference type="Proteomes" id="UP000607653">
    <property type="component" value="Unassembled WGS sequence"/>
</dbReference>
<dbReference type="EMBL" id="DUZY01000008">
    <property type="protein sequence ID" value="DAD48112.1"/>
    <property type="molecule type" value="Genomic_DNA"/>
</dbReference>
<organism evidence="2 3">
    <name type="scientific">Nelumbo nucifera</name>
    <name type="common">Sacred lotus</name>
    <dbReference type="NCBI Taxonomy" id="4432"/>
    <lineage>
        <taxon>Eukaryota</taxon>
        <taxon>Viridiplantae</taxon>
        <taxon>Streptophyta</taxon>
        <taxon>Embryophyta</taxon>
        <taxon>Tracheophyta</taxon>
        <taxon>Spermatophyta</taxon>
        <taxon>Magnoliopsida</taxon>
        <taxon>Proteales</taxon>
        <taxon>Nelumbonaceae</taxon>
        <taxon>Nelumbo</taxon>
    </lineage>
</organism>
<evidence type="ECO:0000313" key="2">
    <source>
        <dbReference type="EMBL" id="DAD48112.1"/>
    </source>
</evidence>
<feature type="region of interest" description="Disordered" evidence="1">
    <location>
        <begin position="1"/>
        <end position="35"/>
    </location>
</feature>
<reference evidence="2 3" key="1">
    <citation type="journal article" date="2020" name="Mol. Biol. Evol.">
        <title>Distinct Expression and Methylation Patterns for Genes with Different Fates following a Single Whole-Genome Duplication in Flowering Plants.</title>
        <authorList>
            <person name="Shi T."/>
            <person name="Rahmani R.S."/>
            <person name="Gugger P.F."/>
            <person name="Wang M."/>
            <person name="Li H."/>
            <person name="Zhang Y."/>
            <person name="Li Z."/>
            <person name="Wang Q."/>
            <person name="Van de Peer Y."/>
            <person name="Marchal K."/>
            <person name="Chen J."/>
        </authorList>
    </citation>
    <scope>NUCLEOTIDE SEQUENCE [LARGE SCALE GENOMIC DNA]</scope>
    <source>
        <tissue evidence="2">Leaf</tissue>
    </source>
</reference>
<name>A0A822ZS88_NELNU</name>
<dbReference type="AlphaFoldDB" id="A0A822ZS88"/>
<evidence type="ECO:0000256" key="1">
    <source>
        <dbReference type="SAM" id="MobiDB-lite"/>
    </source>
</evidence>
<keyword evidence="3" id="KW-1185">Reference proteome</keyword>
<protein>
    <submittedName>
        <fullName evidence="2">Uncharacterized protein</fullName>
    </submittedName>
</protein>
<accession>A0A822ZS88</accession>
<sequence length="96" mass="11138">MFNKSPSSSSRKHSRTQLSSLKKDRQTETEKKKDFSGLLQSRFGFSQRFTRQEDGRNKPTFISHSSTVLVCWVGLRPALFRCVFCGFVICEEEKRV</sequence>
<comment type="caution">
    <text evidence="2">The sequence shown here is derived from an EMBL/GenBank/DDBJ whole genome shotgun (WGS) entry which is preliminary data.</text>
</comment>
<evidence type="ECO:0000313" key="3">
    <source>
        <dbReference type="Proteomes" id="UP000607653"/>
    </source>
</evidence>
<gene>
    <name evidence="2" type="ORF">HUJ06_018049</name>
</gene>
<proteinExistence type="predicted"/>